<dbReference type="Pfam" id="PF00704">
    <property type="entry name" value="Glyco_hydro_18"/>
    <property type="match status" value="1"/>
</dbReference>
<dbReference type="GO" id="GO:0005576">
    <property type="term" value="C:extracellular region"/>
    <property type="evidence" value="ECO:0007669"/>
    <property type="project" value="TreeGrafter"/>
</dbReference>
<sequence length="394" mass="43943">MPHHGLLYIVLILVFTLSVLSEVSKPIKHIVYLTGQHNIVPEPSLVAEVTHVILAFMRSETFDQPQQSSWPLFTSVADVRPKFADGTAIMVAIGGWGDTKGFAMAARSNESRKLFARHVKTMIDETGADGVDIDWEYPGGNGEDYKTHPNSEKAWEIEAYPHLLAEIRAAIGPLKLISAAVPGLPRDMLAFTPKTLPDINKHVDFLNIMTYDLMNRRDNVTKHHTGMKLSLEAIDAYLDRGLPPAKANLGLAFYVKWFKTAADSDCATHSVGCRTELMEEPHTGADLGKAGAFSWHDEVPLELSTSFRKALQNGVYDDKDGGHYYWDAQEQIWWSWDTPEAIKKKFPAVIQKRGLGGVFAWGLGEDAPEWKHLKASTEEIQSMRADSFVGRDEL</sequence>
<dbReference type="InterPro" id="IPR017853">
    <property type="entry name" value="GH"/>
</dbReference>
<gene>
    <name evidence="4" type="ORF">BDV95DRAFT_630566</name>
</gene>
<dbReference type="FunFam" id="3.20.20.80:FF:000159">
    <property type="entry name" value="Class V chitinase, putative"/>
    <property type="match status" value="1"/>
</dbReference>
<comment type="caution">
    <text evidence="4">The sequence shown here is derived from an EMBL/GenBank/DDBJ whole genome shotgun (WGS) entry which is preliminary data.</text>
</comment>
<dbReference type="PROSITE" id="PS51910">
    <property type="entry name" value="GH18_2"/>
    <property type="match status" value="1"/>
</dbReference>
<keyword evidence="2" id="KW-0732">Signal</keyword>
<dbReference type="SUPFAM" id="SSF51445">
    <property type="entry name" value="(Trans)glycosidases"/>
    <property type="match status" value="1"/>
</dbReference>
<dbReference type="EMBL" id="JAADJZ010000019">
    <property type="protein sequence ID" value="KAF2868360.1"/>
    <property type="molecule type" value="Genomic_DNA"/>
</dbReference>
<dbReference type="PANTHER" id="PTHR11177">
    <property type="entry name" value="CHITINASE"/>
    <property type="match status" value="1"/>
</dbReference>
<dbReference type="InterPro" id="IPR050314">
    <property type="entry name" value="Glycosyl_Hydrlase_18"/>
</dbReference>
<dbReference type="OrthoDB" id="73875at2759"/>
<feature type="chain" id="PRO_5028884734" description="chitinase" evidence="2">
    <location>
        <begin position="22"/>
        <end position="394"/>
    </location>
</feature>
<dbReference type="GO" id="GO:0008061">
    <property type="term" value="F:chitin binding"/>
    <property type="evidence" value="ECO:0007669"/>
    <property type="project" value="InterPro"/>
</dbReference>
<proteinExistence type="predicted"/>
<evidence type="ECO:0000313" key="4">
    <source>
        <dbReference type="EMBL" id="KAF2868360.1"/>
    </source>
</evidence>
<feature type="domain" description="GH18" evidence="3">
    <location>
        <begin position="27"/>
        <end position="380"/>
    </location>
</feature>
<dbReference type="EC" id="3.2.1.14" evidence="1"/>
<evidence type="ECO:0000256" key="2">
    <source>
        <dbReference type="SAM" id="SignalP"/>
    </source>
</evidence>
<dbReference type="GO" id="GO:0005975">
    <property type="term" value="P:carbohydrate metabolic process"/>
    <property type="evidence" value="ECO:0007669"/>
    <property type="project" value="InterPro"/>
</dbReference>
<evidence type="ECO:0000259" key="3">
    <source>
        <dbReference type="PROSITE" id="PS51910"/>
    </source>
</evidence>
<dbReference type="GO" id="GO:0008843">
    <property type="term" value="F:endochitinase activity"/>
    <property type="evidence" value="ECO:0007669"/>
    <property type="project" value="UniProtKB-EC"/>
</dbReference>
<feature type="signal peptide" evidence="2">
    <location>
        <begin position="1"/>
        <end position="21"/>
    </location>
</feature>
<dbReference type="InterPro" id="IPR011583">
    <property type="entry name" value="Chitinase_II/V-like_cat"/>
</dbReference>
<evidence type="ECO:0000256" key="1">
    <source>
        <dbReference type="ARBA" id="ARBA00012729"/>
    </source>
</evidence>
<reference evidence="4 5" key="1">
    <citation type="submission" date="2020-01" db="EMBL/GenBank/DDBJ databases">
        <authorList>
            <consortium name="DOE Joint Genome Institute"/>
            <person name="Haridas S."/>
            <person name="Albert R."/>
            <person name="Binder M."/>
            <person name="Bloem J."/>
            <person name="Labutti K."/>
            <person name="Salamov A."/>
            <person name="Andreopoulos B."/>
            <person name="Baker S.E."/>
            <person name="Barry K."/>
            <person name="Bills G."/>
            <person name="Bluhm B.H."/>
            <person name="Cannon C."/>
            <person name="Castanera R."/>
            <person name="Culley D.E."/>
            <person name="Daum C."/>
            <person name="Ezra D."/>
            <person name="Gonzalez J.B."/>
            <person name="Henrissat B."/>
            <person name="Kuo A."/>
            <person name="Liang C."/>
            <person name="Lipzen A."/>
            <person name="Lutzoni F."/>
            <person name="Magnuson J."/>
            <person name="Mondo S."/>
            <person name="Nolan M."/>
            <person name="Ohm R."/>
            <person name="Pangilinan J."/>
            <person name="Park H.-J.H."/>
            <person name="Ramirez L."/>
            <person name="Alfaro M."/>
            <person name="Sun H."/>
            <person name="Tritt A."/>
            <person name="Yoshinaga Y."/>
            <person name="Zwiers L.-H.L."/>
            <person name="Turgeon B.G."/>
            <person name="Goodwin S.B."/>
            <person name="Spatafora J.W."/>
            <person name="Crous P.W."/>
            <person name="Grigoriev I.V."/>
        </authorList>
    </citation>
    <scope>NUCLEOTIDE SEQUENCE [LARGE SCALE GENOMIC DNA]</scope>
    <source>
        <strain evidence="4 5">CBS 611.86</strain>
    </source>
</reference>
<dbReference type="GO" id="GO:0006032">
    <property type="term" value="P:chitin catabolic process"/>
    <property type="evidence" value="ECO:0007669"/>
    <property type="project" value="TreeGrafter"/>
</dbReference>
<keyword evidence="5" id="KW-1185">Reference proteome</keyword>
<dbReference type="SMART" id="SM00636">
    <property type="entry name" value="Glyco_18"/>
    <property type="match status" value="1"/>
</dbReference>
<dbReference type="Gene3D" id="3.20.20.80">
    <property type="entry name" value="Glycosidases"/>
    <property type="match status" value="1"/>
</dbReference>
<evidence type="ECO:0000313" key="5">
    <source>
        <dbReference type="Proteomes" id="UP000481861"/>
    </source>
</evidence>
<name>A0A7C8M2S4_9PLEO</name>
<dbReference type="InterPro" id="IPR001223">
    <property type="entry name" value="Glyco_hydro18_cat"/>
</dbReference>
<keyword evidence="4" id="KW-0378">Hydrolase</keyword>
<organism evidence="4 5">
    <name type="scientific">Massariosphaeria phaeospora</name>
    <dbReference type="NCBI Taxonomy" id="100035"/>
    <lineage>
        <taxon>Eukaryota</taxon>
        <taxon>Fungi</taxon>
        <taxon>Dikarya</taxon>
        <taxon>Ascomycota</taxon>
        <taxon>Pezizomycotina</taxon>
        <taxon>Dothideomycetes</taxon>
        <taxon>Pleosporomycetidae</taxon>
        <taxon>Pleosporales</taxon>
        <taxon>Pleosporales incertae sedis</taxon>
        <taxon>Massariosphaeria</taxon>
    </lineage>
</organism>
<dbReference type="AlphaFoldDB" id="A0A7C8M2S4"/>
<protein>
    <recommendedName>
        <fullName evidence="1">chitinase</fullName>
        <ecNumber evidence="1">3.2.1.14</ecNumber>
    </recommendedName>
</protein>
<accession>A0A7C8M2S4</accession>
<dbReference type="Proteomes" id="UP000481861">
    <property type="component" value="Unassembled WGS sequence"/>
</dbReference>
<dbReference type="PANTHER" id="PTHR11177:SF378">
    <property type="entry name" value="CHITINASE"/>
    <property type="match status" value="1"/>
</dbReference>